<dbReference type="InterPro" id="IPR001932">
    <property type="entry name" value="PPM-type_phosphatase-like_dom"/>
</dbReference>
<proteinExistence type="predicted"/>
<dbReference type="InterPro" id="IPR036457">
    <property type="entry name" value="PPM-type-like_dom_sf"/>
</dbReference>
<dbReference type="SMART" id="SM00331">
    <property type="entry name" value="PP2C_SIG"/>
    <property type="match status" value="1"/>
</dbReference>
<dbReference type="GO" id="GO:0004722">
    <property type="term" value="F:protein serine/threonine phosphatase activity"/>
    <property type="evidence" value="ECO:0007669"/>
    <property type="project" value="InterPro"/>
</dbReference>
<dbReference type="SUPFAM" id="SSF81606">
    <property type="entry name" value="PP2C-like"/>
    <property type="match status" value="1"/>
</dbReference>
<protein>
    <recommendedName>
        <fullName evidence="1">PPM-type phosphatase domain-containing protein</fullName>
    </recommendedName>
</protein>
<dbReference type="Gene3D" id="3.60.40.10">
    <property type="entry name" value="PPM-type phosphatase domain"/>
    <property type="match status" value="1"/>
</dbReference>
<dbReference type="PROSITE" id="PS51746">
    <property type="entry name" value="PPM_2"/>
    <property type="match status" value="1"/>
</dbReference>
<dbReference type="PANTHER" id="PTHR13832:SF827">
    <property type="entry name" value="PROTEIN PHOSPHATASE 1L"/>
    <property type="match status" value="1"/>
</dbReference>
<reference evidence="2 3" key="1">
    <citation type="submission" date="2018-08" db="EMBL/GenBank/DDBJ databases">
        <title>Complete genome sequencing of Blastochloris tepida GI.</title>
        <authorList>
            <person name="Tsukatani Y."/>
            <person name="Mori H."/>
        </authorList>
    </citation>
    <scope>NUCLEOTIDE SEQUENCE [LARGE SCALE GENOMIC DNA]</scope>
    <source>
        <strain evidence="2 3">GI</strain>
    </source>
</reference>
<accession>A0A348FWA0</accession>
<sequence length="282" mass="29527">MADPAASLCVRGAMLSECGPVRAANEDRVAYSERHAGNGCGDGFLGAIAVVCDGMGGHAAGERASEIATEIIVQGYWNSGEPPAARLRACLREANAAILAEAAADRSLAGMGTTCTALAFQDGRAWLAHIGDSRAYLIRDGGIAQISDDQTLVEQMVREGLISREEAETHPQRHIILQALGTREQIRPTIDETGIEIRPGDIFVLCSDGLTGAVGADIISTECRAHPPFTACQRLIRTAAELDGSDNISVGVFHVAAEPSAATDVETRRLPAFRGPAPAAGD</sequence>
<name>A0A348FWA0_9HYPH</name>
<dbReference type="EMBL" id="AP018907">
    <property type="protein sequence ID" value="BBF91583.1"/>
    <property type="molecule type" value="Genomic_DNA"/>
</dbReference>
<dbReference type="KEGG" id="blag:BLTE_02680"/>
<gene>
    <name evidence="2" type="ORF">BLTE_02680</name>
</gene>
<dbReference type="Proteomes" id="UP000266934">
    <property type="component" value="Chromosome"/>
</dbReference>
<evidence type="ECO:0000313" key="3">
    <source>
        <dbReference type="Proteomes" id="UP000266934"/>
    </source>
</evidence>
<feature type="domain" description="PPM-type phosphatase" evidence="1">
    <location>
        <begin position="11"/>
        <end position="255"/>
    </location>
</feature>
<keyword evidence="3" id="KW-1185">Reference proteome</keyword>
<evidence type="ECO:0000259" key="1">
    <source>
        <dbReference type="PROSITE" id="PS51746"/>
    </source>
</evidence>
<dbReference type="PANTHER" id="PTHR13832">
    <property type="entry name" value="PROTEIN PHOSPHATASE 2C"/>
    <property type="match status" value="1"/>
</dbReference>
<dbReference type="AlphaFoldDB" id="A0A348FWA0"/>
<evidence type="ECO:0000313" key="2">
    <source>
        <dbReference type="EMBL" id="BBF91583.1"/>
    </source>
</evidence>
<dbReference type="InterPro" id="IPR015655">
    <property type="entry name" value="PP2C"/>
</dbReference>
<dbReference type="CDD" id="cd00143">
    <property type="entry name" value="PP2Cc"/>
    <property type="match status" value="1"/>
</dbReference>
<dbReference type="Pfam" id="PF13672">
    <property type="entry name" value="PP2C_2"/>
    <property type="match status" value="1"/>
</dbReference>
<dbReference type="SMART" id="SM00332">
    <property type="entry name" value="PP2Cc"/>
    <property type="match status" value="1"/>
</dbReference>
<organism evidence="2 3">
    <name type="scientific">Blastochloris tepida</name>
    <dbReference type="NCBI Taxonomy" id="2233851"/>
    <lineage>
        <taxon>Bacteria</taxon>
        <taxon>Pseudomonadati</taxon>
        <taxon>Pseudomonadota</taxon>
        <taxon>Alphaproteobacteria</taxon>
        <taxon>Hyphomicrobiales</taxon>
        <taxon>Blastochloridaceae</taxon>
        <taxon>Blastochloris</taxon>
    </lineage>
</organism>